<feature type="coiled-coil region" evidence="1">
    <location>
        <begin position="271"/>
        <end position="340"/>
    </location>
</feature>
<dbReference type="GO" id="GO:0050808">
    <property type="term" value="P:synapse organization"/>
    <property type="evidence" value="ECO:0007669"/>
    <property type="project" value="TreeGrafter"/>
</dbReference>
<dbReference type="InterPro" id="IPR003599">
    <property type="entry name" value="Ig_sub"/>
</dbReference>
<feature type="domain" description="Ig-like" evidence="3">
    <location>
        <begin position="140"/>
        <end position="232"/>
    </location>
</feature>
<dbReference type="Pfam" id="PF13927">
    <property type="entry name" value="Ig_3"/>
    <property type="match status" value="1"/>
</dbReference>
<dbReference type="PANTHER" id="PTHR23279:SF36">
    <property type="entry name" value="DEFECTIVE PROBOSCIS EXTENSION RESPONSE 9, ISOFORM A"/>
    <property type="match status" value="1"/>
</dbReference>
<dbReference type="InterPro" id="IPR013098">
    <property type="entry name" value="Ig_I-set"/>
</dbReference>
<organism evidence="4 5">
    <name type="scientific">Rotaria sordida</name>
    <dbReference type="NCBI Taxonomy" id="392033"/>
    <lineage>
        <taxon>Eukaryota</taxon>
        <taxon>Metazoa</taxon>
        <taxon>Spiralia</taxon>
        <taxon>Gnathifera</taxon>
        <taxon>Rotifera</taxon>
        <taxon>Eurotatoria</taxon>
        <taxon>Bdelloidea</taxon>
        <taxon>Philodinida</taxon>
        <taxon>Philodinidae</taxon>
        <taxon>Rotaria</taxon>
    </lineage>
</organism>
<evidence type="ECO:0000313" key="4">
    <source>
        <dbReference type="EMBL" id="CAF0908943.1"/>
    </source>
</evidence>
<dbReference type="Proteomes" id="UP000663864">
    <property type="component" value="Unassembled WGS sequence"/>
</dbReference>
<dbReference type="Pfam" id="PF25764">
    <property type="entry name" value="KIF21A_4th"/>
    <property type="match status" value="1"/>
</dbReference>
<dbReference type="InterPro" id="IPR013783">
    <property type="entry name" value="Ig-like_fold"/>
</dbReference>
<evidence type="ECO:0000256" key="2">
    <source>
        <dbReference type="SAM" id="SignalP"/>
    </source>
</evidence>
<proteinExistence type="predicted"/>
<accession>A0A814A5U9</accession>
<protein>
    <recommendedName>
        <fullName evidence="3">Ig-like domain-containing protein</fullName>
    </recommendedName>
</protein>
<dbReference type="InterPro" id="IPR003598">
    <property type="entry name" value="Ig_sub2"/>
</dbReference>
<dbReference type="InterPro" id="IPR036179">
    <property type="entry name" value="Ig-like_dom_sf"/>
</dbReference>
<dbReference type="Pfam" id="PF07679">
    <property type="entry name" value="I-set"/>
    <property type="match status" value="1"/>
</dbReference>
<dbReference type="SUPFAM" id="SSF48726">
    <property type="entry name" value="Immunoglobulin"/>
    <property type="match status" value="2"/>
</dbReference>
<reference evidence="4" key="1">
    <citation type="submission" date="2021-02" db="EMBL/GenBank/DDBJ databases">
        <authorList>
            <person name="Nowell W R."/>
        </authorList>
    </citation>
    <scope>NUCLEOTIDE SEQUENCE</scope>
</reference>
<dbReference type="AlphaFoldDB" id="A0A814A5U9"/>
<dbReference type="GO" id="GO:0032589">
    <property type="term" value="C:neuron projection membrane"/>
    <property type="evidence" value="ECO:0007669"/>
    <property type="project" value="TreeGrafter"/>
</dbReference>
<evidence type="ECO:0000313" key="5">
    <source>
        <dbReference type="Proteomes" id="UP000663864"/>
    </source>
</evidence>
<comment type="caution">
    <text evidence="4">The sequence shown here is derived from an EMBL/GenBank/DDBJ whole genome shotgun (WGS) entry which is preliminary data.</text>
</comment>
<keyword evidence="1" id="KW-0175">Coiled coil</keyword>
<dbReference type="PANTHER" id="PTHR23279">
    <property type="entry name" value="DEFECTIVE PROBOSCIS EXTENSION RESPONSE DPR -RELATED"/>
    <property type="match status" value="1"/>
</dbReference>
<feature type="signal peptide" evidence="2">
    <location>
        <begin position="1"/>
        <end position="23"/>
    </location>
</feature>
<feature type="domain" description="Ig-like" evidence="3">
    <location>
        <begin position="30"/>
        <end position="130"/>
    </location>
</feature>
<evidence type="ECO:0000259" key="3">
    <source>
        <dbReference type="PROSITE" id="PS50835"/>
    </source>
</evidence>
<dbReference type="SMART" id="SM00408">
    <property type="entry name" value="IGc2"/>
    <property type="match status" value="2"/>
</dbReference>
<dbReference type="Gene3D" id="2.60.40.10">
    <property type="entry name" value="Immunoglobulins"/>
    <property type="match status" value="2"/>
</dbReference>
<dbReference type="EMBL" id="CAJNOT010000242">
    <property type="protein sequence ID" value="CAF0908943.1"/>
    <property type="molecule type" value="Genomic_DNA"/>
</dbReference>
<dbReference type="PROSITE" id="PS50835">
    <property type="entry name" value="IG_LIKE"/>
    <property type="match status" value="2"/>
</dbReference>
<name>A0A814A5U9_9BILA</name>
<dbReference type="InterPro" id="IPR037448">
    <property type="entry name" value="Zig-8"/>
</dbReference>
<keyword evidence="2" id="KW-0732">Signal</keyword>
<dbReference type="InterPro" id="IPR007110">
    <property type="entry name" value="Ig-like_dom"/>
</dbReference>
<dbReference type="CDD" id="cd00096">
    <property type="entry name" value="Ig"/>
    <property type="match status" value="1"/>
</dbReference>
<evidence type="ECO:0000256" key="1">
    <source>
        <dbReference type="SAM" id="Coils"/>
    </source>
</evidence>
<dbReference type="SMART" id="SM00409">
    <property type="entry name" value="IG"/>
    <property type="match status" value="2"/>
</dbReference>
<feature type="chain" id="PRO_5032430545" description="Ig-like domain-containing protein" evidence="2">
    <location>
        <begin position="24"/>
        <end position="556"/>
    </location>
</feature>
<sequence length="556" mass="65583">MNTRQFSISSFLLILIIYELTTAVIINDFPRILTRTYNQTLNLSDLAILTCHVTNLGNHHVTWLKYDRNTSTFLPLTVGEQVFLSDKRYSVSYYSISQDNSYWNLEIYNVELSDEGIYECKISNRRQSVSIKINLYIQIPMIIQPSRLYVEPGSNVELDCMIYNINTSSITWHFSSYNYTYDYYHYDYDIYEKYQHEKNISKSQLIIRHVQPYHSGLWTCTYKRQKRSARIYVEKADAQEEKLVIITTEINAKQKCLEMLANARKRSDLTHRQYEERIKLLSERIQNAENEKQAAVTKLNTTARDQHNTEELKLVRRDYKEKIRRSKEIENNELSTLRAQYTVCLKDGEYYKNESGKHTNELKDLRKLSVQLTRELHQEFLRHKQAKAREIATLKEVHLLCRQMRSARMCKTTKEMSAHAATIQQDITNAICHRKLIADINRDMSTVIDSREGTCHKHKRYYKRLSNAIVTSTINTHRPEDATSYLNSEISSCQQVLMEYDDDREQESIDELRYLLTKHIEQGFEADEKNELISYVDLLETILAEKEDIKLAATRL</sequence>
<gene>
    <name evidence="4" type="ORF">ZHD862_LOCUS7787</name>
</gene>